<proteinExistence type="predicted"/>
<protein>
    <submittedName>
        <fullName evidence="2">Uncharacterized protein</fullName>
    </submittedName>
</protein>
<name>A0A5B0MLP5_PUCGR</name>
<evidence type="ECO:0000313" key="2">
    <source>
        <dbReference type="EMBL" id="KAA1077691.1"/>
    </source>
</evidence>
<evidence type="ECO:0000313" key="3">
    <source>
        <dbReference type="Proteomes" id="UP000324748"/>
    </source>
</evidence>
<comment type="caution">
    <text evidence="2">The sequence shown here is derived from an EMBL/GenBank/DDBJ whole genome shotgun (WGS) entry which is preliminary data.</text>
</comment>
<accession>A0A5B0MLP5</accession>
<dbReference type="AlphaFoldDB" id="A0A5B0MLP5"/>
<keyword evidence="3" id="KW-1185">Reference proteome</keyword>
<feature type="compositionally biased region" description="Low complexity" evidence="1">
    <location>
        <begin position="69"/>
        <end position="84"/>
    </location>
</feature>
<gene>
    <name evidence="2" type="ORF">PGT21_016113</name>
</gene>
<reference evidence="2 3" key="1">
    <citation type="submission" date="2019-05" db="EMBL/GenBank/DDBJ databases">
        <title>Emergence of the Ug99 lineage of the wheat stem rust pathogen through somatic hybridization.</title>
        <authorList>
            <person name="Li F."/>
            <person name="Upadhyaya N.M."/>
            <person name="Sperschneider J."/>
            <person name="Matny O."/>
            <person name="Nguyen-Phuc H."/>
            <person name="Mago R."/>
            <person name="Raley C."/>
            <person name="Miller M.E."/>
            <person name="Silverstein K.A.T."/>
            <person name="Henningsen E."/>
            <person name="Hirsch C.D."/>
            <person name="Visser B."/>
            <person name="Pretorius Z.A."/>
            <person name="Steffenson B.J."/>
            <person name="Schwessinger B."/>
            <person name="Dodds P.N."/>
            <person name="Figueroa M."/>
        </authorList>
    </citation>
    <scope>NUCLEOTIDE SEQUENCE [LARGE SCALE GENOMIC DNA]</scope>
    <source>
        <strain evidence="2">21-0</strain>
    </source>
</reference>
<dbReference type="EMBL" id="VSWC01000144">
    <property type="protein sequence ID" value="KAA1077691.1"/>
    <property type="molecule type" value="Genomic_DNA"/>
</dbReference>
<feature type="region of interest" description="Disordered" evidence="1">
    <location>
        <begin position="1"/>
        <end position="20"/>
    </location>
</feature>
<dbReference type="Proteomes" id="UP000324748">
    <property type="component" value="Unassembled WGS sequence"/>
</dbReference>
<organism evidence="2 3">
    <name type="scientific">Puccinia graminis f. sp. tritici</name>
    <dbReference type="NCBI Taxonomy" id="56615"/>
    <lineage>
        <taxon>Eukaryota</taxon>
        <taxon>Fungi</taxon>
        <taxon>Dikarya</taxon>
        <taxon>Basidiomycota</taxon>
        <taxon>Pucciniomycotina</taxon>
        <taxon>Pucciniomycetes</taxon>
        <taxon>Pucciniales</taxon>
        <taxon>Pucciniaceae</taxon>
        <taxon>Puccinia</taxon>
    </lineage>
</organism>
<sequence>MPPWHSPNPRLAHAKVGGGWDKASLGRAQARKRLEPIITRPPSTRVQIFRKVPILETLDPVDKPSIRRSLASQSLRRQSSWRGRVSTWQRRVSTQRSRAPPRQRRASCVLIRASCELPNQAPWAHSQAPVSLGQAGLGIVPIVA</sequence>
<feature type="region of interest" description="Disordered" evidence="1">
    <location>
        <begin position="69"/>
        <end position="103"/>
    </location>
</feature>
<evidence type="ECO:0000256" key="1">
    <source>
        <dbReference type="SAM" id="MobiDB-lite"/>
    </source>
</evidence>